<organism evidence="1 2">
    <name type="scientific">Trebonia kvetii</name>
    <dbReference type="NCBI Taxonomy" id="2480626"/>
    <lineage>
        <taxon>Bacteria</taxon>
        <taxon>Bacillati</taxon>
        <taxon>Actinomycetota</taxon>
        <taxon>Actinomycetes</taxon>
        <taxon>Streptosporangiales</taxon>
        <taxon>Treboniaceae</taxon>
        <taxon>Trebonia</taxon>
    </lineage>
</organism>
<dbReference type="EMBL" id="RPFW01000010">
    <property type="protein sequence ID" value="TVY99987.1"/>
    <property type="molecule type" value="Genomic_DNA"/>
</dbReference>
<accession>A0A6P2BM27</accession>
<evidence type="ECO:0000313" key="2">
    <source>
        <dbReference type="Proteomes" id="UP000460272"/>
    </source>
</evidence>
<comment type="caution">
    <text evidence="1">The sequence shown here is derived from an EMBL/GenBank/DDBJ whole genome shotgun (WGS) entry which is preliminary data.</text>
</comment>
<dbReference type="Pfam" id="PF25924">
    <property type="entry name" value="MJECL33"/>
    <property type="match status" value="1"/>
</dbReference>
<dbReference type="Proteomes" id="UP000460272">
    <property type="component" value="Unassembled WGS sequence"/>
</dbReference>
<keyword evidence="2" id="KW-1185">Reference proteome</keyword>
<name>A0A6P2BM27_9ACTN</name>
<evidence type="ECO:0000313" key="1">
    <source>
        <dbReference type="EMBL" id="TVY99987.1"/>
    </source>
</evidence>
<proteinExistence type="predicted"/>
<reference evidence="1 2" key="1">
    <citation type="submission" date="2018-11" db="EMBL/GenBank/DDBJ databases">
        <title>Trebonia kvetii gen.nov., sp.nov., a novel acidophilic actinobacterium, and proposal of the new actinobacterial family Treboniaceae fam. nov.</title>
        <authorList>
            <person name="Rapoport D."/>
            <person name="Sagova-Mareckova M."/>
            <person name="Sedlacek I."/>
            <person name="Provaznik J."/>
            <person name="Kralova S."/>
            <person name="Pavlinic D."/>
            <person name="Benes V."/>
            <person name="Kopecky J."/>
        </authorList>
    </citation>
    <scope>NUCLEOTIDE SEQUENCE [LARGE SCALE GENOMIC DNA]</scope>
    <source>
        <strain evidence="1 2">15Tr583</strain>
    </source>
</reference>
<dbReference type="InterPro" id="IPR058966">
    <property type="entry name" value="MJECL33-like"/>
</dbReference>
<sequence>MTSRSDLSSKVPVDGNVPAKAFVLEVHTDDPGAYLADIAGPGNVQDTDDAYLSRVFTPSAGEFWVDRLQPRFWVFHTTWASAAAAAWLRDRVESRRDTDWMWLPSAHLRYVAPEALSRRVSTKFDGKRLVGSDDAARDLKVQLSGSHAERLLDKITDLPDYRSAVSFSNIEVDLDDRDLGPLRESVRRWGAFAAHGEQFIHHAQFVQTVISRYANLVESIEALSLRFDPLKFATLQGNDWGGASFAGMPIGIRFSRPIPDLPAFCDELFSSRAPFRLWGQPAVTDDEALVEAVDLHVGQRVGIELGRDWMRVYLHAGSCGNTVARLISNLQTRFDGALTLTHPDLQAAAGLQPGNALAR</sequence>
<dbReference type="OrthoDB" id="2810383at2"/>
<dbReference type="AlphaFoldDB" id="A0A6P2BM27"/>
<protein>
    <submittedName>
        <fullName evidence="1">Uncharacterized protein</fullName>
    </submittedName>
</protein>
<gene>
    <name evidence="1" type="ORF">EAS64_38525</name>
</gene>
<dbReference type="RefSeq" id="WP_145861472.1">
    <property type="nucleotide sequence ID" value="NZ_RPFW01000010.1"/>
</dbReference>